<dbReference type="SUPFAM" id="SSF53098">
    <property type="entry name" value="Ribonuclease H-like"/>
    <property type="match status" value="1"/>
</dbReference>
<evidence type="ECO:0000313" key="4">
    <source>
        <dbReference type="Proteomes" id="UP000683360"/>
    </source>
</evidence>
<feature type="domain" description="HAT C-terminal dimerisation" evidence="2">
    <location>
        <begin position="624"/>
        <end position="682"/>
    </location>
</feature>
<feature type="region of interest" description="Disordered" evidence="1">
    <location>
        <begin position="717"/>
        <end position="778"/>
    </location>
</feature>
<sequence>MSLQSWLKSPAPLKRKAATSDLENTPPQKKFCKTMSQNSYDWYVKDTFNMWHCVLCRDAKFSNKYSIGHDKPQKTTNHSRHAKSGDHLMAITRQKNTSINTDTGIKDIVVKQMSKDDKVVKLYLKAAYHLAKQEQSKAQFKPLLELLNTTQEVPLDTVAYTSHQSITEFQSVLSSIVKKNKIFDINNSAGFSISIDESTDLANKKRLITFVEYIHNHVKETCFLSNIQISSGTANAEMITNLVLTDLKSNGLDINKLYGISTDGASVMTGKKTGVVVRLREHVPTLIGVHCAAHKCSLATSQAARSITELQSYSRTVSNIFHYFSNSALRSNKLRQIQSLLNLPELKYAEVHSVRWLSLDRAVQVIFRTFPALVVALSHEAASNPTAKGLHNEVTQYRFIMFTHLLLDILPFLTRMSKVFQTESADFSKVQPIVQCTIDALKDMKESAGMYVEALDEFVECVDDRVLYKRKVSESSKKVVDQNVKLNVEGFEGFESDSESETDSEEQVSEVELRYYTQQKGMVKRVLSEYVDGIVGNLEDRFSESDMLSKFSLFVPACIVKAEREGSQTLFKFGMDELTFILDKFEERLGIERVECVSEYRQYKRLVIGNFSNSNLSSCVESVFRNYHEILPNLVKLLELAILIPISSVPCERGFSTQNRILSRLRTSMSNMVLNDLMMISENGPHIYNFDFDEALNEWKDMIISCIVLQESSVSAVQPSSSQEKKSTKPAVQTNKRSQTALLAGAVKRKGTSENEDSNKRKSLDNREPESSSNTGAINTIAREQLLNQRAKIIGVLPGLGAYDNDTSDSETSSSDSECDFSVQKKIKIQVNTQ</sequence>
<evidence type="ECO:0000313" key="3">
    <source>
        <dbReference type="EMBL" id="CAG2250638.1"/>
    </source>
</evidence>
<name>A0A8S3VAK8_MYTED</name>
<feature type="compositionally biased region" description="Polar residues" evidence="1">
    <location>
        <begin position="730"/>
        <end position="741"/>
    </location>
</feature>
<dbReference type="InterPro" id="IPR012337">
    <property type="entry name" value="RNaseH-like_sf"/>
</dbReference>
<evidence type="ECO:0000259" key="2">
    <source>
        <dbReference type="Pfam" id="PF05699"/>
    </source>
</evidence>
<evidence type="ECO:0000256" key="1">
    <source>
        <dbReference type="SAM" id="MobiDB-lite"/>
    </source>
</evidence>
<dbReference type="GO" id="GO:0046983">
    <property type="term" value="F:protein dimerization activity"/>
    <property type="evidence" value="ECO:0007669"/>
    <property type="project" value="InterPro"/>
</dbReference>
<dbReference type="EMBL" id="CAJPWZ010003058">
    <property type="protein sequence ID" value="CAG2250638.1"/>
    <property type="molecule type" value="Genomic_DNA"/>
</dbReference>
<keyword evidence="4" id="KW-1185">Reference proteome</keyword>
<dbReference type="PANTHER" id="PTHR46880:SF5">
    <property type="entry name" value="DUF4371 DOMAIN-CONTAINING PROTEIN"/>
    <property type="match status" value="1"/>
</dbReference>
<feature type="compositionally biased region" description="Basic and acidic residues" evidence="1">
    <location>
        <begin position="751"/>
        <end position="770"/>
    </location>
</feature>
<dbReference type="OrthoDB" id="10000786at2759"/>
<dbReference type="InterPro" id="IPR008906">
    <property type="entry name" value="HATC_C_dom"/>
</dbReference>
<dbReference type="Proteomes" id="UP000683360">
    <property type="component" value="Unassembled WGS sequence"/>
</dbReference>
<organism evidence="3 4">
    <name type="scientific">Mytilus edulis</name>
    <name type="common">Blue mussel</name>
    <dbReference type="NCBI Taxonomy" id="6550"/>
    <lineage>
        <taxon>Eukaryota</taxon>
        <taxon>Metazoa</taxon>
        <taxon>Spiralia</taxon>
        <taxon>Lophotrochozoa</taxon>
        <taxon>Mollusca</taxon>
        <taxon>Bivalvia</taxon>
        <taxon>Autobranchia</taxon>
        <taxon>Pteriomorphia</taxon>
        <taxon>Mytilida</taxon>
        <taxon>Mytiloidea</taxon>
        <taxon>Mytilidae</taxon>
        <taxon>Mytilinae</taxon>
        <taxon>Mytilus</taxon>
    </lineage>
</organism>
<comment type="caution">
    <text evidence="3">The sequence shown here is derived from an EMBL/GenBank/DDBJ whole genome shotgun (WGS) entry which is preliminary data.</text>
</comment>
<feature type="region of interest" description="Disordered" evidence="1">
    <location>
        <begin position="1"/>
        <end position="26"/>
    </location>
</feature>
<accession>A0A8S3VAK8</accession>
<dbReference type="Pfam" id="PF05699">
    <property type="entry name" value="Dimer_Tnp_hAT"/>
    <property type="match status" value="1"/>
</dbReference>
<feature type="region of interest" description="Disordered" evidence="1">
    <location>
        <begin position="799"/>
        <end position="821"/>
    </location>
</feature>
<proteinExistence type="predicted"/>
<gene>
    <name evidence="3" type="ORF">MEDL_62329</name>
</gene>
<reference evidence="3" key="1">
    <citation type="submission" date="2021-03" db="EMBL/GenBank/DDBJ databases">
        <authorList>
            <person name="Bekaert M."/>
        </authorList>
    </citation>
    <scope>NUCLEOTIDE SEQUENCE</scope>
</reference>
<dbReference type="AlphaFoldDB" id="A0A8S3VAK8"/>
<protein>
    <recommendedName>
        <fullName evidence="2">HAT C-terminal dimerisation domain-containing protein</fullName>
    </recommendedName>
</protein>
<dbReference type="PANTHER" id="PTHR46880">
    <property type="entry name" value="RAS-ASSOCIATING DOMAIN-CONTAINING PROTEIN"/>
    <property type="match status" value="1"/>
</dbReference>